<dbReference type="Gene3D" id="1.10.357.10">
    <property type="entry name" value="Tetracycline Repressor, domain 2"/>
    <property type="match status" value="1"/>
</dbReference>
<feature type="region of interest" description="Disordered" evidence="5">
    <location>
        <begin position="1"/>
        <end position="20"/>
    </location>
</feature>
<evidence type="ECO:0000313" key="8">
    <source>
        <dbReference type="Proteomes" id="UP001501195"/>
    </source>
</evidence>
<keyword evidence="2 4" id="KW-0238">DNA-binding</keyword>
<dbReference type="InterPro" id="IPR036271">
    <property type="entry name" value="Tet_transcr_reg_TetR-rel_C_sf"/>
</dbReference>
<sequence>MADGLTGAGRPGTAASPRQLTRGRVVQAAVEFVDKHGMRELTMRRLGAYLGVDPMAIYRHVPGRDALLDAVVGVVVDDVLEVMRREEAEPGTWDAYLERLAHAVRGAALAHPQVFPLVATRPPAAPWLRPPLRSVRWVELFLRTLRGAGFSGRQAVAAYRAFTSFLLGHLLLEVSAIGVDTSPVDEPAPTDPGVGDLAGFPTVAGLQAELTEDHSAAEFQRALDDLVAHVAAMRTGA</sequence>
<keyword evidence="8" id="KW-1185">Reference proteome</keyword>
<gene>
    <name evidence="7" type="ORF">GCM10023225_32480</name>
</gene>
<dbReference type="PANTHER" id="PTHR30055">
    <property type="entry name" value="HTH-TYPE TRANSCRIPTIONAL REGULATOR RUTR"/>
    <property type="match status" value="1"/>
</dbReference>
<name>A0ABP8VBN4_9ACTN</name>
<dbReference type="RefSeq" id="WP_345713823.1">
    <property type="nucleotide sequence ID" value="NZ_BAABIL010000628.1"/>
</dbReference>
<dbReference type="SUPFAM" id="SSF48498">
    <property type="entry name" value="Tetracyclin repressor-like, C-terminal domain"/>
    <property type="match status" value="1"/>
</dbReference>
<protein>
    <submittedName>
        <fullName evidence="7">TetR/AcrR family transcriptional regulator C-terminal domain-containing protein</fullName>
    </submittedName>
</protein>
<accession>A0ABP8VBN4</accession>
<evidence type="ECO:0000256" key="1">
    <source>
        <dbReference type="ARBA" id="ARBA00023015"/>
    </source>
</evidence>
<keyword evidence="3" id="KW-0804">Transcription</keyword>
<dbReference type="SUPFAM" id="SSF46689">
    <property type="entry name" value="Homeodomain-like"/>
    <property type="match status" value="1"/>
</dbReference>
<dbReference type="EMBL" id="BAABIL010000628">
    <property type="protein sequence ID" value="GAA4658236.1"/>
    <property type="molecule type" value="Genomic_DNA"/>
</dbReference>
<keyword evidence="1" id="KW-0805">Transcription regulation</keyword>
<dbReference type="Pfam" id="PF00440">
    <property type="entry name" value="TetR_N"/>
    <property type="match status" value="1"/>
</dbReference>
<dbReference type="InterPro" id="IPR009057">
    <property type="entry name" value="Homeodomain-like_sf"/>
</dbReference>
<dbReference type="PROSITE" id="PS50977">
    <property type="entry name" value="HTH_TETR_2"/>
    <property type="match status" value="1"/>
</dbReference>
<feature type="DNA-binding region" description="H-T-H motif" evidence="4">
    <location>
        <begin position="42"/>
        <end position="61"/>
    </location>
</feature>
<evidence type="ECO:0000313" key="7">
    <source>
        <dbReference type="EMBL" id="GAA4658236.1"/>
    </source>
</evidence>
<evidence type="ECO:0000256" key="4">
    <source>
        <dbReference type="PROSITE-ProRule" id="PRU00335"/>
    </source>
</evidence>
<dbReference type="InterPro" id="IPR004111">
    <property type="entry name" value="Repressor_TetR_C"/>
</dbReference>
<comment type="caution">
    <text evidence="7">The sequence shown here is derived from an EMBL/GenBank/DDBJ whole genome shotgun (WGS) entry which is preliminary data.</text>
</comment>
<dbReference type="Proteomes" id="UP001501195">
    <property type="component" value="Unassembled WGS sequence"/>
</dbReference>
<dbReference type="Gene3D" id="1.10.10.60">
    <property type="entry name" value="Homeodomain-like"/>
    <property type="match status" value="1"/>
</dbReference>
<proteinExistence type="predicted"/>
<feature type="compositionally biased region" description="Gly residues" evidence="5">
    <location>
        <begin position="1"/>
        <end position="10"/>
    </location>
</feature>
<dbReference type="PANTHER" id="PTHR30055:SF151">
    <property type="entry name" value="TRANSCRIPTIONAL REGULATORY PROTEIN"/>
    <property type="match status" value="1"/>
</dbReference>
<dbReference type="InterPro" id="IPR050109">
    <property type="entry name" value="HTH-type_TetR-like_transc_reg"/>
</dbReference>
<evidence type="ECO:0000259" key="6">
    <source>
        <dbReference type="PROSITE" id="PS50977"/>
    </source>
</evidence>
<feature type="domain" description="HTH tetR-type" evidence="6">
    <location>
        <begin position="19"/>
        <end position="79"/>
    </location>
</feature>
<evidence type="ECO:0000256" key="2">
    <source>
        <dbReference type="ARBA" id="ARBA00023125"/>
    </source>
</evidence>
<evidence type="ECO:0000256" key="3">
    <source>
        <dbReference type="ARBA" id="ARBA00023163"/>
    </source>
</evidence>
<organism evidence="7 8">
    <name type="scientific">Kineococcus glutinatus</name>
    <dbReference type="NCBI Taxonomy" id="1070872"/>
    <lineage>
        <taxon>Bacteria</taxon>
        <taxon>Bacillati</taxon>
        <taxon>Actinomycetota</taxon>
        <taxon>Actinomycetes</taxon>
        <taxon>Kineosporiales</taxon>
        <taxon>Kineosporiaceae</taxon>
        <taxon>Kineococcus</taxon>
    </lineage>
</organism>
<dbReference type="Pfam" id="PF02909">
    <property type="entry name" value="TetR_C_1"/>
    <property type="match status" value="1"/>
</dbReference>
<dbReference type="InterPro" id="IPR001647">
    <property type="entry name" value="HTH_TetR"/>
</dbReference>
<evidence type="ECO:0000256" key="5">
    <source>
        <dbReference type="SAM" id="MobiDB-lite"/>
    </source>
</evidence>
<reference evidence="8" key="1">
    <citation type="journal article" date="2019" name="Int. J. Syst. Evol. Microbiol.">
        <title>The Global Catalogue of Microorganisms (GCM) 10K type strain sequencing project: providing services to taxonomists for standard genome sequencing and annotation.</title>
        <authorList>
            <consortium name="The Broad Institute Genomics Platform"/>
            <consortium name="The Broad Institute Genome Sequencing Center for Infectious Disease"/>
            <person name="Wu L."/>
            <person name="Ma J."/>
        </authorList>
    </citation>
    <scope>NUCLEOTIDE SEQUENCE [LARGE SCALE GENOMIC DNA]</scope>
    <source>
        <strain evidence="8">JCM 18126</strain>
    </source>
</reference>